<dbReference type="PROSITE" id="PS50850">
    <property type="entry name" value="MFS"/>
    <property type="match status" value="1"/>
</dbReference>
<protein>
    <recommendedName>
        <fullName evidence="8">Major facilitator superfamily (MFS) profile domain-containing protein</fullName>
    </recommendedName>
</protein>
<dbReference type="InterPro" id="IPR050171">
    <property type="entry name" value="MFS_Transporters"/>
</dbReference>
<dbReference type="AlphaFoldDB" id="A0A1F6DMJ9"/>
<dbReference type="InterPro" id="IPR020846">
    <property type="entry name" value="MFS_dom"/>
</dbReference>
<evidence type="ECO:0000259" key="8">
    <source>
        <dbReference type="PROSITE" id="PS50850"/>
    </source>
</evidence>
<reference evidence="9 10" key="1">
    <citation type="journal article" date="2016" name="Nat. Commun.">
        <title>Thousands of microbial genomes shed light on interconnected biogeochemical processes in an aquifer system.</title>
        <authorList>
            <person name="Anantharaman K."/>
            <person name="Brown C.T."/>
            <person name="Hug L.A."/>
            <person name="Sharon I."/>
            <person name="Castelle C.J."/>
            <person name="Probst A.J."/>
            <person name="Thomas B.C."/>
            <person name="Singh A."/>
            <person name="Wilkins M.J."/>
            <person name="Karaoz U."/>
            <person name="Brodie E.L."/>
            <person name="Williams K.H."/>
            <person name="Hubbard S.S."/>
            <person name="Banfield J.F."/>
        </authorList>
    </citation>
    <scope>NUCLEOTIDE SEQUENCE [LARGE SCALE GENOMIC DNA]</scope>
</reference>
<feature type="transmembrane region" description="Helical" evidence="7">
    <location>
        <begin position="203"/>
        <end position="220"/>
    </location>
</feature>
<accession>A0A1F6DMJ9</accession>
<feature type="transmembrane region" description="Helical" evidence="7">
    <location>
        <begin position="294"/>
        <end position="315"/>
    </location>
</feature>
<comment type="subcellular location">
    <subcellularLocation>
        <location evidence="1">Cell membrane</location>
        <topology evidence="1">Multi-pass membrane protein</topology>
    </subcellularLocation>
</comment>
<feature type="transmembrane region" description="Helical" evidence="7">
    <location>
        <begin position="270"/>
        <end position="288"/>
    </location>
</feature>
<dbReference type="SUPFAM" id="SSF103473">
    <property type="entry name" value="MFS general substrate transporter"/>
    <property type="match status" value="1"/>
</dbReference>
<feature type="transmembrane region" description="Helical" evidence="7">
    <location>
        <begin position="240"/>
        <end position="258"/>
    </location>
</feature>
<evidence type="ECO:0000256" key="3">
    <source>
        <dbReference type="ARBA" id="ARBA00022475"/>
    </source>
</evidence>
<keyword evidence="3" id="KW-1003">Cell membrane</keyword>
<sequence>MRPRNAIFIGNFFFSLFIGLITYILLPYISTFMPEAYAGLVITCGALVAVILFPFLPRFVHRYGAQRTVLVFAILEMFALGALAAAPGPFTAILIVAAAVMLQPLIAYELDILLETTVVEENTTGRVRAIFLTAWNIAALAAPLLVGALLARSDAYEHVFLAAAIALAPFIVLLTVRKLPRGIPPKISSLRNTLVRIMRDRDLAAVTFGHFLLYLFFVWAPFYTPMYLHIELGIPWSELGWVFSLMLLPYIFVQYPAGVLADRVLGDKELMVAGFILAGASFATIGFFTVSTPLLVIVAALFVSRIGAALVEGMTEGHFFRRMSEKDVNAISVFRGIWPFTEFVAPLIASAILIFGDFEMFFILTGGFIAVAGVVSALLIKDFR</sequence>
<evidence type="ECO:0000313" key="10">
    <source>
        <dbReference type="Proteomes" id="UP000178532"/>
    </source>
</evidence>
<dbReference type="GO" id="GO:0022857">
    <property type="term" value="F:transmembrane transporter activity"/>
    <property type="evidence" value="ECO:0007669"/>
    <property type="project" value="InterPro"/>
</dbReference>
<dbReference type="PANTHER" id="PTHR23517">
    <property type="entry name" value="RESISTANCE PROTEIN MDTM, PUTATIVE-RELATED-RELATED"/>
    <property type="match status" value="1"/>
</dbReference>
<evidence type="ECO:0000256" key="2">
    <source>
        <dbReference type="ARBA" id="ARBA00022448"/>
    </source>
</evidence>
<evidence type="ECO:0000256" key="1">
    <source>
        <dbReference type="ARBA" id="ARBA00004651"/>
    </source>
</evidence>
<evidence type="ECO:0000313" key="9">
    <source>
        <dbReference type="EMBL" id="OGG62658.1"/>
    </source>
</evidence>
<evidence type="ECO:0000256" key="6">
    <source>
        <dbReference type="ARBA" id="ARBA00023136"/>
    </source>
</evidence>
<evidence type="ECO:0000256" key="4">
    <source>
        <dbReference type="ARBA" id="ARBA00022692"/>
    </source>
</evidence>
<keyword evidence="5 7" id="KW-1133">Transmembrane helix</keyword>
<organism evidence="9 10">
    <name type="scientific">Candidatus Kaiserbacteria bacterium RIFCSPHIGHO2_02_FULL_54_22</name>
    <dbReference type="NCBI Taxonomy" id="1798495"/>
    <lineage>
        <taxon>Bacteria</taxon>
        <taxon>Candidatus Kaiseribacteriota</taxon>
    </lineage>
</organism>
<feature type="transmembrane region" description="Helical" evidence="7">
    <location>
        <begin position="92"/>
        <end position="108"/>
    </location>
</feature>
<dbReference type="InterPro" id="IPR036259">
    <property type="entry name" value="MFS_trans_sf"/>
</dbReference>
<comment type="caution">
    <text evidence="9">The sequence shown here is derived from an EMBL/GenBank/DDBJ whole genome shotgun (WGS) entry which is preliminary data.</text>
</comment>
<feature type="transmembrane region" description="Helical" evidence="7">
    <location>
        <begin position="36"/>
        <end position="56"/>
    </location>
</feature>
<keyword evidence="2" id="KW-0813">Transport</keyword>
<feature type="transmembrane region" description="Helical" evidence="7">
    <location>
        <begin position="361"/>
        <end position="380"/>
    </location>
</feature>
<evidence type="ECO:0000256" key="7">
    <source>
        <dbReference type="SAM" id="Phobius"/>
    </source>
</evidence>
<feature type="transmembrane region" description="Helical" evidence="7">
    <location>
        <begin position="336"/>
        <end position="355"/>
    </location>
</feature>
<dbReference type="GO" id="GO:0005886">
    <property type="term" value="C:plasma membrane"/>
    <property type="evidence" value="ECO:0007669"/>
    <property type="project" value="UniProtKB-SubCell"/>
</dbReference>
<feature type="transmembrane region" description="Helical" evidence="7">
    <location>
        <begin position="7"/>
        <end position="30"/>
    </location>
</feature>
<feature type="transmembrane region" description="Helical" evidence="7">
    <location>
        <begin position="158"/>
        <end position="176"/>
    </location>
</feature>
<keyword evidence="6 7" id="KW-0472">Membrane</keyword>
<name>A0A1F6DMJ9_9BACT</name>
<feature type="transmembrane region" description="Helical" evidence="7">
    <location>
        <begin position="68"/>
        <end position="86"/>
    </location>
</feature>
<proteinExistence type="predicted"/>
<dbReference type="PANTHER" id="PTHR23517:SF3">
    <property type="entry name" value="INTEGRAL MEMBRANE TRANSPORT PROTEIN"/>
    <property type="match status" value="1"/>
</dbReference>
<feature type="transmembrane region" description="Helical" evidence="7">
    <location>
        <begin position="129"/>
        <end position="152"/>
    </location>
</feature>
<dbReference type="Gene3D" id="1.20.1250.20">
    <property type="entry name" value="MFS general substrate transporter like domains"/>
    <property type="match status" value="2"/>
</dbReference>
<keyword evidence="4 7" id="KW-0812">Transmembrane</keyword>
<evidence type="ECO:0000256" key="5">
    <source>
        <dbReference type="ARBA" id="ARBA00022989"/>
    </source>
</evidence>
<dbReference type="InterPro" id="IPR011701">
    <property type="entry name" value="MFS"/>
</dbReference>
<dbReference type="Pfam" id="PF07690">
    <property type="entry name" value="MFS_1"/>
    <property type="match status" value="1"/>
</dbReference>
<gene>
    <name evidence="9" type="ORF">A3C19_02760</name>
</gene>
<dbReference type="Proteomes" id="UP000178532">
    <property type="component" value="Unassembled WGS sequence"/>
</dbReference>
<feature type="domain" description="Major facilitator superfamily (MFS) profile" evidence="8">
    <location>
        <begin position="3"/>
        <end position="384"/>
    </location>
</feature>
<dbReference type="EMBL" id="MFLI01000005">
    <property type="protein sequence ID" value="OGG62658.1"/>
    <property type="molecule type" value="Genomic_DNA"/>
</dbReference>
<dbReference type="STRING" id="1798495.A3C19_02760"/>